<sequence>MKLPYDIEDPALARATWSRLAEPNSATAAMVVGRLGPGPALRWLLEEAIDSSGQVRSSPRPPVSEPPPGTSSAGDISTCWAQVAARWVPRLEGLDIRRELDVLDRLGGSLILPGEPWWPPGVDELEHPPFCLWVRGDPSLLVNAADLKNKDNGGGAPGAVGDDDAESATGAGQPVREQRMPVGPASGLCLALVGARASTRYGESVATSLASGVTAKGGLIVSGGAFGIDACAHRGALQEGPTVSVSAGGVDRLYPVGNTGVLEAVIASGALVAEVPPGCQPGRHRFVSRNRLIAAISRATIVVEAAWRSGALSTAHRALELGRQLGAVPGPVTSMSSVGCHRLLRKGAVCVTDTDDALELLTPLGTVDADAAKEQDPELIGGGLLDGLAPDASLVLDAMPARAAASTESIIRSSGLSPKEATSALGILELSGKVERTATGWKRRNRNRSRGRAGGASLD</sequence>
<proteinExistence type="inferred from homology"/>
<dbReference type="AlphaFoldDB" id="A0A1Q8VJJ6"/>
<dbReference type="InterPro" id="IPR041614">
    <property type="entry name" value="DprA_WH"/>
</dbReference>
<evidence type="ECO:0000256" key="2">
    <source>
        <dbReference type="SAM" id="MobiDB-lite"/>
    </source>
</evidence>
<gene>
    <name evidence="5" type="ORF">BKH28_09625</name>
</gene>
<feature type="compositionally biased region" description="Basic residues" evidence="2">
    <location>
        <begin position="441"/>
        <end position="451"/>
    </location>
</feature>
<comment type="caution">
    <text evidence="5">The sequence shown here is derived from an EMBL/GenBank/DDBJ whole genome shotgun (WGS) entry which is preliminary data.</text>
</comment>
<evidence type="ECO:0000259" key="4">
    <source>
        <dbReference type="Pfam" id="PF17782"/>
    </source>
</evidence>
<dbReference type="Proteomes" id="UP000186394">
    <property type="component" value="Unassembled WGS sequence"/>
</dbReference>
<dbReference type="InterPro" id="IPR057666">
    <property type="entry name" value="DrpA_SLOG"/>
</dbReference>
<dbReference type="Gene3D" id="1.10.10.10">
    <property type="entry name" value="Winged helix-like DNA-binding domain superfamily/Winged helix DNA-binding domain"/>
    <property type="match status" value="1"/>
</dbReference>
<feature type="domain" description="Smf/DprA SLOG" evidence="3">
    <location>
        <begin position="189"/>
        <end position="361"/>
    </location>
</feature>
<dbReference type="Gene3D" id="3.40.50.450">
    <property type="match status" value="1"/>
</dbReference>
<evidence type="ECO:0000313" key="5">
    <source>
        <dbReference type="EMBL" id="OLO48255.1"/>
    </source>
</evidence>
<feature type="region of interest" description="Disordered" evidence="2">
    <location>
        <begin position="52"/>
        <end position="76"/>
    </location>
</feature>
<dbReference type="SUPFAM" id="SSF102405">
    <property type="entry name" value="MCP/YpsA-like"/>
    <property type="match status" value="1"/>
</dbReference>
<dbReference type="PANTHER" id="PTHR43022">
    <property type="entry name" value="PROTEIN SMF"/>
    <property type="match status" value="1"/>
</dbReference>
<name>A0A1Q8VJJ6_9ACTO</name>
<dbReference type="InterPro" id="IPR003488">
    <property type="entry name" value="DprA"/>
</dbReference>
<evidence type="ECO:0000256" key="1">
    <source>
        <dbReference type="ARBA" id="ARBA00006525"/>
    </source>
</evidence>
<dbReference type="Pfam" id="PF02481">
    <property type="entry name" value="DNA_processg_A"/>
    <property type="match status" value="1"/>
</dbReference>
<dbReference type="OrthoDB" id="9785707at2"/>
<comment type="similarity">
    <text evidence="1">Belongs to the DprA/Smf family.</text>
</comment>
<reference evidence="5 6" key="1">
    <citation type="submission" date="2016-12" db="EMBL/GenBank/DDBJ databases">
        <title>Genomic comparison of strains in the 'Actinomyces naeslundii' group.</title>
        <authorList>
            <person name="Mughal S.R."/>
            <person name="Do T."/>
            <person name="Gilbert S.C."/>
            <person name="Witherden E.A."/>
            <person name="Didelot X."/>
            <person name="Beighton D."/>
        </authorList>
    </citation>
    <scope>NUCLEOTIDE SEQUENCE [LARGE SCALE GENOMIC DNA]</scope>
    <source>
        <strain evidence="5 6">P6N</strain>
    </source>
</reference>
<feature type="region of interest" description="Disordered" evidence="2">
    <location>
        <begin position="438"/>
        <end position="459"/>
    </location>
</feature>
<feature type="compositionally biased region" description="Pro residues" evidence="2">
    <location>
        <begin position="59"/>
        <end position="69"/>
    </location>
</feature>
<evidence type="ECO:0000313" key="6">
    <source>
        <dbReference type="Proteomes" id="UP000186394"/>
    </source>
</evidence>
<organism evidence="5 6">
    <name type="scientific">Actinomyces oris</name>
    <dbReference type="NCBI Taxonomy" id="544580"/>
    <lineage>
        <taxon>Bacteria</taxon>
        <taxon>Bacillati</taxon>
        <taxon>Actinomycetota</taxon>
        <taxon>Actinomycetes</taxon>
        <taxon>Actinomycetales</taxon>
        <taxon>Actinomycetaceae</taxon>
        <taxon>Actinomyces</taxon>
    </lineage>
</organism>
<feature type="region of interest" description="Disordered" evidence="2">
    <location>
        <begin position="152"/>
        <end position="180"/>
    </location>
</feature>
<dbReference type="Pfam" id="PF17782">
    <property type="entry name" value="WHD_DprA"/>
    <property type="match status" value="1"/>
</dbReference>
<dbReference type="InterPro" id="IPR036388">
    <property type="entry name" value="WH-like_DNA-bd_sf"/>
</dbReference>
<evidence type="ECO:0000259" key="3">
    <source>
        <dbReference type="Pfam" id="PF02481"/>
    </source>
</evidence>
<feature type="domain" description="DprA winged helix" evidence="4">
    <location>
        <begin position="386"/>
        <end position="437"/>
    </location>
</feature>
<dbReference type="PANTHER" id="PTHR43022:SF1">
    <property type="entry name" value="PROTEIN SMF"/>
    <property type="match status" value="1"/>
</dbReference>
<dbReference type="EMBL" id="MSKL01000025">
    <property type="protein sequence ID" value="OLO48255.1"/>
    <property type="molecule type" value="Genomic_DNA"/>
</dbReference>
<protein>
    <submittedName>
        <fullName evidence="5">DNA processing protein DprA</fullName>
    </submittedName>
</protein>
<accession>A0A1Q8VJJ6</accession>
<dbReference type="GO" id="GO:0009294">
    <property type="term" value="P:DNA-mediated transformation"/>
    <property type="evidence" value="ECO:0007669"/>
    <property type="project" value="InterPro"/>
</dbReference>
<dbReference type="RefSeq" id="WP_075418598.1">
    <property type="nucleotide sequence ID" value="NZ_MSKL01000025.1"/>
</dbReference>